<protein>
    <submittedName>
        <fullName evidence="1">Uncharacterized protein</fullName>
    </submittedName>
</protein>
<dbReference type="STRING" id="1069642.Bdt_0358"/>
<gene>
    <name evidence="1" type="ORF">Bdt_0358</name>
</gene>
<dbReference type="EMBL" id="CP002930">
    <property type="protein sequence ID" value="AFY00066.1"/>
    <property type="molecule type" value="Genomic_DNA"/>
</dbReference>
<dbReference type="HOGENOM" id="CLU_2647191_0_0_7"/>
<sequence>MQPGSRRVREHIQGIIFRLGAGCLSLKRFRVHPSFLPLCFVLGEVQTHKNILQNSKKNTTTIINEKPQTIQRIRPP</sequence>
<organism evidence="1 2">
    <name type="scientific">Bdellovibrio bacteriovorus str. Tiberius</name>
    <dbReference type="NCBI Taxonomy" id="1069642"/>
    <lineage>
        <taxon>Bacteria</taxon>
        <taxon>Pseudomonadati</taxon>
        <taxon>Bdellovibrionota</taxon>
        <taxon>Bdellovibrionia</taxon>
        <taxon>Bdellovibrionales</taxon>
        <taxon>Pseudobdellovibrionaceae</taxon>
        <taxon>Bdellovibrio</taxon>
    </lineage>
</organism>
<name>K7YK44_BDEBC</name>
<proteinExistence type="predicted"/>
<reference evidence="1 2" key="1">
    <citation type="journal article" date="2012" name="BMC Genomics">
        <title>Genome analysis of a simultaneously predatory and prey-independent, novel Bdellovibrio bacteriovorus from the River Tiber, supports in silico predictions of both ancient and recent lateral gene transfer from diverse bacteria.</title>
        <authorList>
            <person name="Hobley L."/>
            <person name="Lerner T.R."/>
            <person name="Williams L.E."/>
            <person name="Lambert C."/>
            <person name="Till R."/>
            <person name="Milner D.S."/>
            <person name="Basford S.M."/>
            <person name="Capeness M.J."/>
            <person name="Fenton A.K."/>
            <person name="Atterbury R.J."/>
            <person name="Harris M.A."/>
            <person name="Sockett R.E."/>
        </authorList>
    </citation>
    <scope>NUCLEOTIDE SEQUENCE [LARGE SCALE GENOMIC DNA]</scope>
    <source>
        <strain evidence="1 2">Tiberius</strain>
    </source>
</reference>
<evidence type="ECO:0000313" key="1">
    <source>
        <dbReference type="EMBL" id="AFY00066.1"/>
    </source>
</evidence>
<dbReference type="KEGG" id="bbat:Bdt_0358"/>
<dbReference type="Proteomes" id="UP000010074">
    <property type="component" value="Chromosome"/>
</dbReference>
<dbReference type="AlphaFoldDB" id="K7YK44"/>
<evidence type="ECO:0000313" key="2">
    <source>
        <dbReference type="Proteomes" id="UP000010074"/>
    </source>
</evidence>
<accession>K7YK44</accession>